<keyword evidence="1" id="KW-0812">Transmembrane</keyword>
<feature type="domain" description="EamA" evidence="2">
    <location>
        <begin position="26"/>
        <end position="139"/>
    </location>
</feature>
<keyword evidence="4" id="KW-1185">Reference proteome</keyword>
<dbReference type="Proteomes" id="UP001628091">
    <property type="component" value="Unassembled WGS sequence"/>
</dbReference>
<name>A0ABQ0H4I5_9HYPH</name>
<accession>A0ABQ0H4I5</accession>
<keyword evidence="1" id="KW-1133">Transmembrane helix</keyword>
<gene>
    <name evidence="3" type="ORF">PPNSA23_37730</name>
</gene>
<dbReference type="EMBL" id="BAAFZP010000002">
    <property type="protein sequence ID" value="GAB1583830.1"/>
    <property type="molecule type" value="Genomic_DNA"/>
</dbReference>
<dbReference type="PANTHER" id="PTHR22911:SF102">
    <property type="entry name" value="MEMBRANE PROTEIN"/>
    <property type="match status" value="1"/>
</dbReference>
<dbReference type="Pfam" id="PF00892">
    <property type="entry name" value="EamA"/>
    <property type="match status" value="2"/>
</dbReference>
<evidence type="ECO:0000259" key="2">
    <source>
        <dbReference type="Pfam" id="PF00892"/>
    </source>
</evidence>
<dbReference type="PANTHER" id="PTHR22911">
    <property type="entry name" value="ACYL-MALONYL CONDENSING ENZYME-RELATED"/>
    <property type="match status" value="1"/>
</dbReference>
<organism evidence="3 4">
    <name type="scientific">Phyllobacterium phragmitis</name>
    <dbReference type="NCBI Taxonomy" id="2670329"/>
    <lineage>
        <taxon>Bacteria</taxon>
        <taxon>Pseudomonadati</taxon>
        <taxon>Pseudomonadota</taxon>
        <taxon>Alphaproteobacteria</taxon>
        <taxon>Hyphomicrobiales</taxon>
        <taxon>Phyllobacteriaceae</taxon>
        <taxon>Phyllobacterium</taxon>
    </lineage>
</organism>
<feature type="transmembrane region" description="Helical" evidence="1">
    <location>
        <begin position="183"/>
        <end position="203"/>
    </location>
</feature>
<feature type="transmembrane region" description="Helical" evidence="1">
    <location>
        <begin position="37"/>
        <end position="58"/>
    </location>
</feature>
<evidence type="ECO:0000256" key="1">
    <source>
        <dbReference type="SAM" id="Phobius"/>
    </source>
</evidence>
<feature type="transmembrane region" description="Helical" evidence="1">
    <location>
        <begin position="209"/>
        <end position="230"/>
    </location>
</feature>
<comment type="caution">
    <text evidence="3">The sequence shown here is derived from an EMBL/GenBank/DDBJ whole genome shotgun (WGS) entry which is preliminary data.</text>
</comment>
<reference evidence="3 4" key="1">
    <citation type="submission" date="2024-10" db="EMBL/GenBank/DDBJ databases">
        <title>Isolation, draft genome sequencing and identification of Phyllobacterium sp. NSA23, isolated from leaf soil.</title>
        <authorList>
            <person name="Akita H."/>
        </authorList>
    </citation>
    <scope>NUCLEOTIDE SEQUENCE [LARGE SCALE GENOMIC DNA]</scope>
    <source>
        <strain evidence="3 4">NSA23</strain>
    </source>
</reference>
<protein>
    <submittedName>
        <fullName evidence="3">DMT family transporter</fullName>
    </submittedName>
</protein>
<feature type="transmembrane region" description="Helical" evidence="1">
    <location>
        <begin position="268"/>
        <end position="289"/>
    </location>
</feature>
<feature type="transmembrane region" description="Helical" evidence="1">
    <location>
        <begin position="123"/>
        <end position="140"/>
    </location>
</feature>
<evidence type="ECO:0000313" key="3">
    <source>
        <dbReference type="EMBL" id="GAB1583830.1"/>
    </source>
</evidence>
<dbReference type="Gene3D" id="1.10.3730.20">
    <property type="match status" value="1"/>
</dbReference>
<feature type="domain" description="EamA" evidence="2">
    <location>
        <begin position="154"/>
        <end position="284"/>
    </location>
</feature>
<dbReference type="SUPFAM" id="SSF103481">
    <property type="entry name" value="Multidrug resistance efflux transporter EmrE"/>
    <property type="match status" value="2"/>
</dbReference>
<sequence>MEKDIKTGSIEMTAAILISGTIGWFVLMSGQPVIDVVLWRCLFGALTLLAVCGLLGHFRAGILTWRLSMLAMLGGIAIVVNWLLLFAAYSRASISIATIVYNTQPFMLLAFGALFFRERITALKLFWLLVAFAGMIAIVQARPSGASTGEEYLVGIAMALGAAFFYALAALVAKKLKGTPPHLIALIQVLTGLALLLPFAGARGLPTEAYQWALLIAMGAVHTGLMYILLYSAIQKLPTHVTGALSFIYPIAALAVDRLAFGHLLQPAQLAGSIAILTAVAGMTFGWTLPHHLRRQTG</sequence>
<feature type="transmembrane region" description="Helical" evidence="1">
    <location>
        <begin position="70"/>
        <end position="89"/>
    </location>
</feature>
<dbReference type="RefSeq" id="WP_407866372.1">
    <property type="nucleotide sequence ID" value="NZ_BAAFZP010000002.1"/>
</dbReference>
<evidence type="ECO:0000313" key="4">
    <source>
        <dbReference type="Proteomes" id="UP001628091"/>
    </source>
</evidence>
<dbReference type="InterPro" id="IPR000620">
    <property type="entry name" value="EamA_dom"/>
</dbReference>
<proteinExistence type="predicted"/>
<feature type="transmembrane region" description="Helical" evidence="1">
    <location>
        <begin position="12"/>
        <end position="31"/>
    </location>
</feature>
<feature type="transmembrane region" description="Helical" evidence="1">
    <location>
        <begin position="237"/>
        <end position="256"/>
    </location>
</feature>
<dbReference type="InterPro" id="IPR037185">
    <property type="entry name" value="EmrE-like"/>
</dbReference>
<feature type="transmembrane region" description="Helical" evidence="1">
    <location>
        <begin position="152"/>
        <end position="171"/>
    </location>
</feature>
<keyword evidence="1" id="KW-0472">Membrane</keyword>
<feature type="transmembrane region" description="Helical" evidence="1">
    <location>
        <begin position="95"/>
        <end position="116"/>
    </location>
</feature>